<dbReference type="OrthoDB" id="14563at2759"/>
<dbReference type="Gene3D" id="2.60.120.200">
    <property type="match status" value="1"/>
</dbReference>
<dbReference type="PROSITE" id="PS51236">
    <property type="entry name" value="TSP_CTER"/>
    <property type="match status" value="1"/>
</dbReference>
<evidence type="ECO:0000313" key="2">
    <source>
        <dbReference type="EMBL" id="VDI08921.1"/>
    </source>
</evidence>
<comment type="caution">
    <text evidence="2">The sequence shown here is derived from an EMBL/GenBank/DDBJ whole genome shotgun (WGS) entry which is preliminary data.</text>
</comment>
<dbReference type="PANTHER" id="PTHR10199:SF100">
    <property type="entry name" value="THROMBOSPONDIN, ISOFORM A"/>
    <property type="match status" value="1"/>
</dbReference>
<dbReference type="SUPFAM" id="SSF49899">
    <property type="entry name" value="Concanavalin A-like lectins/glucanases"/>
    <property type="match status" value="1"/>
</dbReference>
<dbReference type="InterPro" id="IPR008859">
    <property type="entry name" value="Thrombospondin_C"/>
</dbReference>
<dbReference type="EMBL" id="UYJE01002240">
    <property type="protein sequence ID" value="VDI08921.1"/>
    <property type="molecule type" value="Genomic_DNA"/>
</dbReference>
<evidence type="ECO:0000313" key="3">
    <source>
        <dbReference type="Proteomes" id="UP000596742"/>
    </source>
</evidence>
<organism evidence="2 3">
    <name type="scientific">Mytilus galloprovincialis</name>
    <name type="common">Mediterranean mussel</name>
    <dbReference type="NCBI Taxonomy" id="29158"/>
    <lineage>
        <taxon>Eukaryota</taxon>
        <taxon>Metazoa</taxon>
        <taxon>Spiralia</taxon>
        <taxon>Lophotrochozoa</taxon>
        <taxon>Mollusca</taxon>
        <taxon>Bivalvia</taxon>
        <taxon>Autobranchia</taxon>
        <taxon>Pteriomorphia</taxon>
        <taxon>Mytilida</taxon>
        <taxon>Mytiloidea</taxon>
        <taxon>Mytilidae</taxon>
        <taxon>Mytilinae</taxon>
        <taxon>Mytilus</taxon>
    </lineage>
</organism>
<sequence>MLLLQQGLRLGDSSFGGVDFSATFFINSGVDDDYAGFIFSYQDSSSFYVVMWKKSEQTYWHATPFRAVAQPGIQLKVVKSLTGPGEDLRNALWHTGDTENQVRLLWQDPLNVGWKDKTAYRMELIHRPNSGLIRVQFFEGTELLADSGNIIDTTLRGGKLGVFCFSQEKVIFSNLLYRCNDFVPEGLMDENYSFNGTEIHSKTRR</sequence>
<dbReference type="FunFam" id="2.60.120.200:FF:000002">
    <property type="entry name" value="Thrombospondin 3"/>
    <property type="match status" value="1"/>
</dbReference>
<accession>A0A8B6CSH6</accession>
<dbReference type="GO" id="GO:0005576">
    <property type="term" value="C:extracellular region"/>
    <property type="evidence" value="ECO:0007669"/>
    <property type="project" value="InterPro"/>
</dbReference>
<dbReference type="AlphaFoldDB" id="A0A8B6CSH6"/>
<protein>
    <submittedName>
        <fullName evidence="2">Thrombospondin 2/3/4/5</fullName>
    </submittedName>
</protein>
<dbReference type="GO" id="GO:0005509">
    <property type="term" value="F:calcium ion binding"/>
    <property type="evidence" value="ECO:0007669"/>
    <property type="project" value="InterPro"/>
</dbReference>
<dbReference type="Pfam" id="PF05735">
    <property type="entry name" value="TSP_C"/>
    <property type="match status" value="1"/>
</dbReference>
<feature type="domain" description="TSP C-terminal" evidence="1">
    <location>
        <begin position="1"/>
        <end position="184"/>
    </location>
</feature>
<dbReference type="InterPro" id="IPR013320">
    <property type="entry name" value="ConA-like_dom_sf"/>
</dbReference>
<name>A0A8B6CSH6_MYTGA</name>
<dbReference type="GO" id="GO:0007155">
    <property type="term" value="P:cell adhesion"/>
    <property type="evidence" value="ECO:0007669"/>
    <property type="project" value="InterPro"/>
</dbReference>
<gene>
    <name evidence="2" type="ORF">MGAL_10B000664</name>
</gene>
<dbReference type="Proteomes" id="UP000596742">
    <property type="component" value="Unassembled WGS sequence"/>
</dbReference>
<proteinExistence type="predicted"/>
<keyword evidence="3" id="KW-1185">Reference proteome</keyword>
<reference evidence="2" key="1">
    <citation type="submission" date="2018-11" db="EMBL/GenBank/DDBJ databases">
        <authorList>
            <person name="Alioto T."/>
            <person name="Alioto T."/>
        </authorList>
    </citation>
    <scope>NUCLEOTIDE SEQUENCE</scope>
</reference>
<dbReference type="PANTHER" id="PTHR10199">
    <property type="entry name" value="THROMBOSPONDIN"/>
    <property type="match status" value="1"/>
</dbReference>
<evidence type="ECO:0000259" key="1">
    <source>
        <dbReference type="PROSITE" id="PS51236"/>
    </source>
</evidence>